<dbReference type="PANTHER" id="PTHR33800">
    <property type="entry name" value="OS06G0113600 PROTEIN"/>
    <property type="match status" value="1"/>
</dbReference>
<dbReference type="HOGENOM" id="CLU_042587_0_0_1"/>
<organism evidence="2">
    <name type="scientific">Triticum aestivum</name>
    <name type="common">Wheat</name>
    <dbReference type="NCBI Taxonomy" id="4565"/>
    <lineage>
        <taxon>Eukaryota</taxon>
        <taxon>Viridiplantae</taxon>
        <taxon>Streptophyta</taxon>
        <taxon>Embryophyta</taxon>
        <taxon>Tracheophyta</taxon>
        <taxon>Spermatophyta</taxon>
        <taxon>Magnoliopsida</taxon>
        <taxon>Liliopsida</taxon>
        <taxon>Poales</taxon>
        <taxon>Poaceae</taxon>
        <taxon>BOP clade</taxon>
        <taxon>Pooideae</taxon>
        <taxon>Triticodae</taxon>
        <taxon>Triticeae</taxon>
        <taxon>Triticinae</taxon>
        <taxon>Triticum</taxon>
    </lineage>
</organism>
<evidence type="ECO:0000259" key="1">
    <source>
        <dbReference type="Pfam" id="PF03478"/>
    </source>
</evidence>
<dbReference type="PANTHER" id="PTHR33800:SF5">
    <property type="entry name" value="F-BOX DOMAIN-CONTAINING PROTEIN"/>
    <property type="match status" value="1"/>
</dbReference>
<sequence length="395" mass="45478">MRIQLEIAEVSKRPCRKFCHTPRFTSASYRRYVWADLTDILLYQIILLLSSFHEFLAITGTCRSWRDAISSFPPIYAFAFPPLHLKADIRYAHQHITGEYSLLSNYKWKLNDPMNSNLSLHRTAPRNTPSYMRFLGYSYGYLIFSCREHFLLVDVYTCIKVKPPKLPANRNCEIYCGFLMAPLNSPKSRLLLCSRKSMFLWKVGTTSWTESPFVGEAKFIYQIVLFKGQMFAMDSLYRLNTISLAPQLGMQEVTVLWREDVVVGSSNVPWLVVCGDMLLMVDVVEYFFQVFRLDFSAKPAKWVKLEKLENWAMFVSIGLRSPTFSCMNPERWGGKSNCIYISSLSSQDSDAPWIATELGQSIYSAAHRDSYIPEGARQEIESFWVLPSLVYGAGK</sequence>
<name>A0A080YUZ3_WHEAT</name>
<evidence type="ECO:0000313" key="2">
    <source>
        <dbReference type="EMBL" id="CDM87249.1"/>
    </source>
</evidence>
<gene>
    <name evidence="2" type="ORF">TRAES_3BF139300040CFD_c1</name>
</gene>
<feature type="domain" description="KIB1-4 beta-propeller" evidence="1">
    <location>
        <begin position="121"/>
        <end position="348"/>
    </location>
</feature>
<proteinExistence type="predicted"/>
<dbReference type="InterPro" id="IPR005174">
    <property type="entry name" value="KIB1-4_b-propeller"/>
</dbReference>
<reference evidence="2" key="1">
    <citation type="journal article" date="2014" name="Science">
        <title>Structural and functional partitioning of bread wheat chromosome 3B.</title>
        <authorList>
            <person name="Choulet F."/>
            <person name="Alberti A."/>
            <person name="Theil S."/>
            <person name="Glover N."/>
            <person name="Barbe V."/>
            <person name="Daron J."/>
            <person name="Pingault L."/>
            <person name="Sourdille P."/>
            <person name="Couloux A."/>
            <person name="Paux E."/>
            <person name="Leroy P."/>
            <person name="Mangenot S."/>
            <person name="Guilhot N."/>
            <person name="Le Gouis J."/>
            <person name="Balfourier F."/>
            <person name="Alaux M."/>
            <person name="Jamilloux V."/>
            <person name="Poulain J."/>
            <person name="Durand C."/>
            <person name="Bellec A."/>
            <person name="Gaspin C."/>
            <person name="Safar J."/>
            <person name="Dolezel J."/>
            <person name="Rogers J."/>
            <person name="Vandepoele K."/>
            <person name="Aury J.M."/>
            <person name="Mayer K."/>
            <person name="Berges H."/>
            <person name="Quesneville H."/>
            <person name="Wincker P."/>
            <person name="Feuillet C."/>
        </authorList>
    </citation>
    <scope>NUCLEOTIDE SEQUENCE</scope>
</reference>
<dbReference type="EMBL" id="HG670306">
    <property type="protein sequence ID" value="CDM87249.1"/>
    <property type="molecule type" value="Genomic_DNA"/>
</dbReference>
<protein>
    <recommendedName>
        <fullName evidence="1">KIB1-4 beta-propeller domain-containing protein</fullName>
    </recommendedName>
</protein>
<accession>A0A080YUZ3</accession>
<dbReference type="AlphaFoldDB" id="A0A080YUZ3"/>
<dbReference type="Pfam" id="PF03478">
    <property type="entry name" value="Beta-prop_KIB1-4"/>
    <property type="match status" value="1"/>
</dbReference>